<feature type="region of interest" description="Disordered" evidence="6">
    <location>
        <begin position="888"/>
        <end position="977"/>
    </location>
</feature>
<feature type="transmembrane region" description="Helical" evidence="7">
    <location>
        <begin position="318"/>
        <end position="338"/>
    </location>
</feature>
<sequence>MLVPSQIILTYVRPSFWLSGLEITWGILTGLLAVTHNAKQVYAIRTFLGLCESSAWPGMMTLLMHWYTPLELAKRMGFYHSCQAVGSMMSGALQAAISSTLEGRSGLPGWRWLFIINSVITVVWGFAGFFMLPDYPNRPNPRAVWFTKDHAEIALHRLTRHGRAEPKPVTWAGARRTFSSYLTYCVAVLYICTVIGNQGWTYFGLFLRSLKNEDGTKTWTVAKVNAIPIGGSSIQVVFVWFWAFLSDHLQTRWPLIVVQATIGLIPAITMSVWTSHPDQVSLSAAYASYFINYMVLGTAPLIFSWLADIIPQDPEGRALIVGATIAADYAIAAWSNFLMWPAKQAPHYKYGWEASAALLATAIIMTCVLRFFDIRYFRKQREDYALTLEGELTVNDQQLQEQKNGIVEDSKSDTECNEEKMVATNAVELEMTLAKPYICHGLSQAYSRSVIPRNYVIFLPQHLSRRFIRSRALPHPSPSTRRSVRGDEDSKDGKDRPQLSAQQPFEAAEDRGTASTPSPPDTRFDPNTKEWVDIWPSSGSKKYSPTLANKILPLIEATRDDHRSPKAEQPDQLEEILTEPSQPRVRNHRNPPNRHDVFSPSFRKALLGEAMAKTESSPSWSRPRKVIPRHMRSTELLEQELQLIAHDVPHPAPIRNILSILIEDRLVEPSPRHYEALILGNCHPEMGSIESVRSILQEMLREGIPIIPAVAFAVVKVLSVHPDSLLRAYIMQLMESQWITIPPDVAQLVIVAMIREDQLELAQAEIDKLHDNGVILPDWVWTIFIHALCDRRDFEAILQLFDTLSDQGRTVTRPTLLHVLQDASSVMERDTTKHIWRFYVESMHIIPDEAICMNVMAMAAHYNDLILAESVAIVLQNVTASTVFGPLKQAPGSDALDSPAGSKFEDSDILTDQTQGDELDTVEDFQGTRRSGSYAQRSSGSDASGTNVARSPHSDHGRKASARSEVPIANKPLQASPFTRQGEPAIVVKNISLLRNLSEKAQALLDSVRAVHRHSSKDPKHYRLGNVFPLFREDMGLRGARFDPRLALQRRQDWWLRPVPSERKRTVSASRRSKSRGSKPRAG</sequence>
<feature type="region of interest" description="Disordered" evidence="6">
    <location>
        <begin position="1059"/>
        <end position="1083"/>
    </location>
</feature>
<evidence type="ECO:0000256" key="3">
    <source>
        <dbReference type="ARBA" id="ARBA00022692"/>
    </source>
</evidence>
<feature type="region of interest" description="Disordered" evidence="6">
    <location>
        <begin position="558"/>
        <end position="599"/>
    </location>
</feature>
<dbReference type="Gene3D" id="1.20.1250.20">
    <property type="entry name" value="MFS general substrate transporter like domains"/>
    <property type="match status" value="2"/>
</dbReference>
<dbReference type="RefSeq" id="XP_064711322.1">
    <property type="nucleotide sequence ID" value="XM_064848698.1"/>
</dbReference>
<evidence type="ECO:0000256" key="2">
    <source>
        <dbReference type="ARBA" id="ARBA00022448"/>
    </source>
</evidence>
<feature type="compositionally biased region" description="Basic and acidic residues" evidence="6">
    <location>
        <begin position="558"/>
        <end position="569"/>
    </location>
</feature>
<feature type="transmembrane region" description="Helical" evidence="7">
    <location>
        <begin position="286"/>
        <end position="306"/>
    </location>
</feature>
<dbReference type="GO" id="GO:0016020">
    <property type="term" value="C:membrane"/>
    <property type="evidence" value="ECO:0007669"/>
    <property type="project" value="UniProtKB-SubCell"/>
</dbReference>
<protein>
    <recommendedName>
        <fullName evidence="10">Major facilitator superfamily (MFS) profile domain-containing protein</fullName>
    </recommendedName>
</protein>
<dbReference type="InterPro" id="IPR011990">
    <property type="entry name" value="TPR-like_helical_dom_sf"/>
</dbReference>
<dbReference type="PANTHER" id="PTHR43791">
    <property type="entry name" value="PERMEASE-RELATED"/>
    <property type="match status" value="1"/>
</dbReference>
<dbReference type="Pfam" id="PF07690">
    <property type="entry name" value="MFS_1"/>
    <property type="match status" value="1"/>
</dbReference>
<keyword evidence="5 7" id="KW-0472">Membrane</keyword>
<keyword evidence="3 7" id="KW-0812">Transmembrane</keyword>
<feature type="transmembrane region" description="Helical" evidence="7">
    <location>
        <begin position="181"/>
        <end position="205"/>
    </location>
</feature>
<proteinExistence type="predicted"/>
<keyword evidence="2" id="KW-0813">Transport</keyword>
<feature type="compositionally biased region" description="Basic and acidic residues" evidence="6">
    <location>
        <begin position="484"/>
        <end position="497"/>
    </location>
</feature>
<dbReference type="SUPFAM" id="SSF103473">
    <property type="entry name" value="MFS general substrate transporter"/>
    <property type="match status" value="1"/>
</dbReference>
<evidence type="ECO:0000256" key="7">
    <source>
        <dbReference type="SAM" id="Phobius"/>
    </source>
</evidence>
<feature type="compositionally biased region" description="Polar residues" evidence="6">
    <location>
        <begin position="928"/>
        <end position="949"/>
    </location>
</feature>
<name>A0AAV9NSK6_9EURO</name>
<dbReference type="Proteomes" id="UP001358417">
    <property type="component" value="Unassembled WGS sequence"/>
</dbReference>
<evidence type="ECO:0000256" key="1">
    <source>
        <dbReference type="ARBA" id="ARBA00004141"/>
    </source>
</evidence>
<accession>A0AAV9NSK6</accession>
<dbReference type="GeneID" id="89973304"/>
<gene>
    <name evidence="8" type="ORF">LTR84_005126</name>
</gene>
<feature type="transmembrane region" description="Helical" evidence="7">
    <location>
        <begin position="16"/>
        <end position="35"/>
    </location>
</feature>
<evidence type="ECO:0000256" key="5">
    <source>
        <dbReference type="ARBA" id="ARBA00023136"/>
    </source>
</evidence>
<feature type="transmembrane region" description="Helical" evidence="7">
    <location>
        <begin position="47"/>
        <end position="67"/>
    </location>
</feature>
<feature type="compositionally biased region" description="Basic residues" evidence="6">
    <location>
        <begin position="1071"/>
        <end position="1083"/>
    </location>
</feature>
<feature type="region of interest" description="Disordered" evidence="6">
    <location>
        <begin position="470"/>
        <end position="531"/>
    </location>
</feature>
<feature type="transmembrane region" description="Helical" evidence="7">
    <location>
        <begin position="225"/>
        <end position="243"/>
    </location>
</feature>
<evidence type="ECO:0000256" key="4">
    <source>
        <dbReference type="ARBA" id="ARBA00022989"/>
    </source>
</evidence>
<dbReference type="InterPro" id="IPR011701">
    <property type="entry name" value="MFS"/>
</dbReference>
<dbReference type="EMBL" id="JAVRRD010000002">
    <property type="protein sequence ID" value="KAK5063050.1"/>
    <property type="molecule type" value="Genomic_DNA"/>
</dbReference>
<dbReference type="InterPro" id="IPR036259">
    <property type="entry name" value="MFS_trans_sf"/>
</dbReference>
<feature type="transmembrane region" description="Helical" evidence="7">
    <location>
        <begin position="350"/>
        <end position="372"/>
    </location>
</feature>
<evidence type="ECO:0008006" key="10">
    <source>
        <dbReference type="Google" id="ProtNLM"/>
    </source>
</evidence>
<comment type="caution">
    <text evidence="8">The sequence shown here is derived from an EMBL/GenBank/DDBJ whole genome shotgun (WGS) entry which is preliminary data.</text>
</comment>
<feature type="transmembrane region" description="Helical" evidence="7">
    <location>
        <begin position="255"/>
        <end position="274"/>
    </location>
</feature>
<evidence type="ECO:0000256" key="6">
    <source>
        <dbReference type="SAM" id="MobiDB-lite"/>
    </source>
</evidence>
<organism evidence="8 9">
    <name type="scientific">Exophiala bonariae</name>
    <dbReference type="NCBI Taxonomy" id="1690606"/>
    <lineage>
        <taxon>Eukaryota</taxon>
        <taxon>Fungi</taxon>
        <taxon>Dikarya</taxon>
        <taxon>Ascomycota</taxon>
        <taxon>Pezizomycotina</taxon>
        <taxon>Eurotiomycetes</taxon>
        <taxon>Chaetothyriomycetidae</taxon>
        <taxon>Chaetothyriales</taxon>
        <taxon>Herpotrichiellaceae</taxon>
        <taxon>Exophiala</taxon>
    </lineage>
</organism>
<dbReference type="AlphaFoldDB" id="A0AAV9NSK6"/>
<keyword evidence="4 7" id="KW-1133">Transmembrane helix</keyword>
<evidence type="ECO:0000313" key="8">
    <source>
        <dbReference type="EMBL" id="KAK5063050.1"/>
    </source>
</evidence>
<feature type="transmembrane region" description="Helical" evidence="7">
    <location>
        <begin position="110"/>
        <end position="132"/>
    </location>
</feature>
<evidence type="ECO:0000313" key="9">
    <source>
        <dbReference type="Proteomes" id="UP001358417"/>
    </source>
</evidence>
<comment type="subcellular location">
    <subcellularLocation>
        <location evidence="1">Membrane</location>
        <topology evidence="1">Multi-pass membrane protein</topology>
    </subcellularLocation>
</comment>
<feature type="compositionally biased region" description="Basic and acidic residues" evidence="6">
    <location>
        <begin position="522"/>
        <end position="531"/>
    </location>
</feature>
<reference evidence="8 9" key="1">
    <citation type="submission" date="2023-08" db="EMBL/GenBank/DDBJ databases">
        <title>Black Yeasts Isolated from many extreme environments.</title>
        <authorList>
            <person name="Coleine C."/>
            <person name="Stajich J.E."/>
            <person name="Selbmann L."/>
        </authorList>
    </citation>
    <scope>NUCLEOTIDE SEQUENCE [LARGE SCALE GENOMIC DNA]</scope>
    <source>
        <strain evidence="8 9">CCFEE 5792</strain>
    </source>
</reference>
<dbReference type="GO" id="GO:0022857">
    <property type="term" value="F:transmembrane transporter activity"/>
    <property type="evidence" value="ECO:0007669"/>
    <property type="project" value="InterPro"/>
</dbReference>
<dbReference type="Gene3D" id="1.25.40.10">
    <property type="entry name" value="Tetratricopeptide repeat domain"/>
    <property type="match status" value="1"/>
</dbReference>
<dbReference type="PANTHER" id="PTHR43791:SF64">
    <property type="entry name" value="MAJOR FACILITATOR SUPERFAMILY (MFS) PROFILE DOMAIN-CONTAINING PROTEIN"/>
    <property type="match status" value="1"/>
</dbReference>
<keyword evidence="9" id="KW-1185">Reference proteome</keyword>